<sequence>MASISELLNLCLKDFSTLTTSEILAVYEAEVSRQRWLDELGRLRVWSGNIGAHQIGQSSLDYRLRDASHLKSETIKLLNRMLRLLRDVSDIVHEEGDIGYGEVEVEAEAEFEFENEDTMDETTELQQIFYSVVQVVDLLFQISMAIRKPADHDRVLHMKIKDGSYFEPFAQGHVLEKYPGLTSDLSARLGAEMARQKAILNYRERHRAKLSKGLFGDAETQSTKLSETVATDIAPSTDHLSFLETASDSGLSQTSYATSLMTTQDKISIPSPPHESKDGGPFECPYCFHIITIKHQKDWSRHVFRDIMPYVCLAQDCTTPTKLYESRRQWYQHICEVHSLSTAGQEILCPLCQATVVSFENHVGRHLEELALFVLPRTDVPEESGFDSASPSASDTDGDDGFATSKTHPIHDPLQEPYFISENRESIDPSSFSTSLRDIKMAKLFIGGLAWHTTDETLRDGFSQYGTIEEAVVVKDHDTLRSRGFGFVRFASETEAEAAMSAMNNQEFDGRIIRVDKASERPNPRNGGGFQGRGGYNRPEGQAYRAGGAGGWRQNQPSNP</sequence>
<gene>
    <name evidence="5" type="ORF">BJX63DRAFT_431348</name>
</gene>
<keyword evidence="1 2" id="KW-0694">RNA-binding</keyword>
<dbReference type="Gene3D" id="3.30.70.330">
    <property type="match status" value="1"/>
</dbReference>
<dbReference type="Pfam" id="PF00076">
    <property type="entry name" value="RRM_1"/>
    <property type="match status" value="1"/>
</dbReference>
<dbReference type="InterPro" id="IPR048289">
    <property type="entry name" value="RRM2_NsCP33-like"/>
</dbReference>
<evidence type="ECO:0000256" key="2">
    <source>
        <dbReference type="PROSITE-ProRule" id="PRU00176"/>
    </source>
</evidence>
<feature type="compositionally biased region" description="Gly residues" evidence="3">
    <location>
        <begin position="526"/>
        <end position="535"/>
    </location>
</feature>
<proteinExistence type="predicted"/>
<dbReference type="Pfam" id="PF26082">
    <property type="entry name" value="zf-C2H2_AcuF"/>
    <property type="match status" value="1"/>
</dbReference>
<dbReference type="Proteomes" id="UP001610334">
    <property type="component" value="Unassembled WGS sequence"/>
</dbReference>
<name>A0ABR4HG38_9EURO</name>
<dbReference type="SMART" id="SM00360">
    <property type="entry name" value="RRM"/>
    <property type="match status" value="1"/>
</dbReference>
<dbReference type="PANTHER" id="PTHR35391">
    <property type="entry name" value="C2H2-TYPE DOMAIN-CONTAINING PROTEIN-RELATED"/>
    <property type="match status" value="1"/>
</dbReference>
<dbReference type="InterPro" id="IPR012677">
    <property type="entry name" value="Nucleotide-bd_a/b_plait_sf"/>
</dbReference>
<protein>
    <recommendedName>
        <fullName evidence="4">RRM domain-containing protein</fullName>
    </recommendedName>
</protein>
<dbReference type="CDD" id="cd21608">
    <property type="entry name" value="RRM2_NsCP33_like"/>
    <property type="match status" value="1"/>
</dbReference>
<feature type="region of interest" description="Disordered" evidence="3">
    <location>
        <begin position="383"/>
        <end position="414"/>
    </location>
</feature>
<dbReference type="InterPro" id="IPR058925">
    <property type="entry name" value="zf-C2H2_AcuF"/>
</dbReference>
<reference evidence="5 6" key="1">
    <citation type="submission" date="2024-07" db="EMBL/GenBank/DDBJ databases">
        <title>Section-level genome sequencing and comparative genomics of Aspergillus sections Usti and Cavernicolus.</title>
        <authorList>
            <consortium name="Lawrence Berkeley National Laboratory"/>
            <person name="Nybo J.L."/>
            <person name="Vesth T.C."/>
            <person name="Theobald S."/>
            <person name="Frisvad J.C."/>
            <person name="Larsen T.O."/>
            <person name="Kjaerboelling I."/>
            <person name="Rothschild-Mancinelli K."/>
            <person name="Lyhne E.K."/>
            <person name="Kogle M.E."/>
            <person name="Barry K."/>
            <person name="Clum A."/>
            <person name="Na H."/>
            <person name="Ledsgaard L."/>
            <person name="Lin J."/>
            <person name="Lipzen A."/>
            <person name="Kuo A."/>
            <person name="Riley R."/>
            <person name="Mondo S."/>
            <person name="Labutti K."/>
            <person name="Haridas S."/>
            <person name="Pangalinan J."/>
            <person name="Salamov A.A."/>
            <person name="Simmons B.A."/>
            <person name="Magnuson J.K."/>
            <person name="Chen J."/>
            <person name="Drula E."/>
            <person name="Henrissat B."/>
            <person name="Wiebenga A."/>
            <person name="Lubbers R.J."/>
            <person name="Gomes A.C."/>
            <person name="Makela M.R."/>
            <person name="Stajich J."/>
            <person name="Grigoriev I.V."/>
            <person name="Mortensen U.H."/>
            <person name="De Vries R.P."/>
            <person name="Baker S.E."/>
            <person name="Andersen M.R."/>
        </authorList>
    </citation>
    <scope>NUCLEOTIDE SEQUENCE [LARGE SCALE GENOMIC DNA]</scope>
    <source>
        <strain evidence="5 6">CBS 588.65</strain>
    </source>
</reference>
<dbReference type="PROSITE" id="PS50102">
    <property type="entry name" value="RRM"/>
    <property type="match status" value="1"/>
</dbReference>
<dbReference type="SUPFAM" id="SSF54928">
    <property type="entry name" value="RNA-binding domain, RBD"/>
    <property type="match status" value="1"/>
</dbReference>
<dbReference type="EMBL" id="JBFXLT010000033">
    <property type="protein sequence ID" value="KAL2814447.1"/>
    <property type="molecule type" value="Genomic_DNA"/>
</dbReference>
<dbReference type="PANTHER" id="PTHR35391:SF7">
    <property type="entry name" value="C2H2-TYPE DOMAIN-CONTAINING PROTEIN"/>
    <property type="match status" value="1"/>
</dbReference>
<accession>A0ABR4HG38</accession>
<evidence type="ECO:0000313" key="5">
    <source>
        <dbReference type="EMBL" id="KAL2814447.1"/>
    </source>
</evidence>
<keyword evidence="6" id="KW-1185">Reference proteome</keyword>
<evidence type="ECO:0000313" key="6">
    <source>
        <dbReference type="Proteomes" id="UP001610334"/>
    </source>
</evidence>
<dbReference type="InterPro" id="IPR035979">
    <property type="entry name" value="RBD_domain_sf"/>
</dbReference>
<evidence type="ECO:0000256" key="3">
    <source>
        <dbReference type="SAM" id="MobiDB-lite"/>
    </source>
</evidence>
<comment type="caution">
    <text evidence="5">The sequence shown here is derived from an EMBL/GenBank/DDBJ whole genome shotgun (WGS) entry which is preliminary data.</text>
</comment>
<dbReference type="InterPro" id="IPR000504">
    <property type="entry name" value="RRM_dom"/>
</dbReference>
<evidence type="ECO:0000259" key="4">
    <source>
        <dbReference type="PROSITE" id="PS50102"/>
    </source>
</evidence>
<evidence type="ECO:0000256" key="1">
    <source>
        <dbReference type="ARBA" id="ARBA00022884"/>
    </source>
</evidence>
<feature type="region of interest" description="Disordered" evidence="3">
    <location>
        <begin position="516"/>
        <end position="560"/>
    </location>
</feature>
<organism evidence="5 6">
    <name type="scientific">Aspergillus granulosus</name>
    <dbReference type="NCBI Taxonomy" id="176169"/>
    <lineage>
        <taxon>Eukaryota</taxon>
        <taxon>Fungi</taxon>
        <taxon>Dikarya</taxon>
        <taxon>Ascomycota</taxon>
        <taxon>Pezizomycotina</taxon>
        <taxon>Eurotiomycetes</taxon>
        <taxon>Eurotiomycetidae</taxon>
        <taxon>Eurotiales</taxon>
        <taxon>Aspergillaceae</taxon>
        <taxon>Aspergillus</taxon>
        <taxon>Aspergillus subgen. Nidulantes</taxon>
    </lineage>
</organism>
<feature type="domain" description="RRM" evidence="4">
    <location>
        <begin position="442"/>
        <end position="520"/>
    </location>
</feature>